<protein>
    <submittedName>
        <fullName evidence="6">Mitochondrial substrate/solute carrier</fullName>
    </submittedName>
</protein>
<keyword evidence="3 4" id="KW-0472">Membrane</keyword>
<evidence type="ECO:0000256" key="3">
    <source>
        <dbReference type="ARBA" id="ARBA00023136"/>
    </source>
</evidence>
<keyword evidence="7" id="KW-1185">Reference proteome</keyword>
<evidence type="ECO:0000256" key="5">
    <source>
        <dbReference type="RuleBase" id="RU000488"/>
    </source>
</evidence>
<dbReference type="InterPro" id="IPR018108">
    <property type="entry name" value="MCP_transmembrane"/>
</dbReference>
<name>A0A1R3GCK7_9ROSI</name>
<accession>A0A1R3GCK7</accession>
<comment type="similarity">
    <text evidence="5">Belongs to the mitochondrial carrier (TC 2.A.29) family.</text>
</comment>
<keyword evidence="2 4" id="KW-0812">Transmembrane</keyword>
<dbReference type="OrthoDB" id="1745330at2759"/>
<proteinExistence type="inferred from homology"/>
<dbReference type="Proteomes" id="UP000187203">
    <property type="component" value="Unassembled WGS sequence"/>
</dbReference>
<reference evidence="7" key="1">
    <citation type="submission" date="2013-09" db="EMBL/GenBank/DDBJ databases">
        <title>Corchorus olitorius genome sequencing.</title>
        <authorList>
            <person name="Alam M."/>
            <person name="Haque M.S."/>
            <person name="Islam M.S."/>
            <person name="Emdad E.M."/>
            <person name="Islam M.M."/>
            <person name="Ahmed B."/>
            <person name="Halim A."/>
            <person name="Hossen Q.M.M."/>
            <person name="Hossain M.Z."/>
            <person name="Ahmed R."/>
            <person name="Khan M.M."/>
            <person name="Islam R."/>
            <person name="Rashid M.M."/>
            <person name="Khan S.A."/>
            <person name="Rahman M.S."/>
            <person name="Alam M."/>
            <person name="Yahiya A.S."/>
            <person name="Khan M.S."/>
            <person name="Azam M.S."/>
            <person name="Haque T."/>
            <person name="Lashkar M.Z.H."/>
            <person name="Akhand A.I."/>
            <person name="Morshed G."/>
            <person name="Roy S."/>
            <person name="Uddin K.S."/>
            <person name="Rabeya T."/>
            <person name="Hossain A.S."/>
            <person name="Chowdhury A."/>
            <person name="Snigdha A.R."/>
            <person name="Mortoza M.S."/>
            <person name="Matin S.A."/>
            <person name="Hoque S.M.E."/>
            <person name="Islam M.K."/>
            <person name="Roy D.K."/>
            <person name="Haider R."/>
            <person name="Moosa M.M."/>
            <person name="Elias S.M."/>
            <person name="Hasan A.M."/>
            <person name="Jahan S."/>
            <person name="Shafiuddin M."/>
            <person name="Mahmood N."/>
            <person name="Shommy N.S."/>
        </authorList>
    </citation>
    <scope>NUCLEOTIDE SEQUENCE [LARGE SCALE GENOMIC DNA]</scope>
    <source>
        <strain evidence="7">cv. O-4</strain>
    </source>
</reference>
<evidence type="ECO:0000256" key="1">
    <source>
        <dbReference type="ARBA" id="ARBA00004141"/>
    </source>
</evidence>
<dbReference type="PROSITE" id="PS50920">
    <property type="entry name" value="SOLCAR"/>
    <property type="match status" value="1"/>
</dbReference>
<dbReference type="InterPro" id="IPR023395">
    <property type="entry name" value="MCP_dom_sf"/>
</dbReference>
<dbReference type="EMBL" id="AWUE01022848">
    <property type="protein sequence ID" value="OMO55750.1"/>
    <property type="molecule type" value="Genomic_DNA"/>
</dbReference>
<evidence type="ECO:0000256" key="4">
    <source>
        <dbReference type="PROSITE-ProRule" id="PRU00282"/>
    </source>
</evidence>
<evidence type="ECO:0000256" key="2">
    <source>
        <dbReference type="ARBA" id="ARBA00022692"/>
    </source>
</evidence>
<evidence type="ECO:0000313" key="6">
    <source>
        <dbReference type="EMBL" id="OMO55750.1"/>
    </source>
</evidence>
<gene>
    <name evidence="6" type="ORF">COLO4_35875</name>
</gene>
<dbReference type="Pfam" id="PF00153">
    <property type="entry name" value="Mito_carr"/>
    <property type="match status" value="1"/>
</dbReference>
<feature type="repeat" description="Solcar" evidence="4">
    <location>
        <begin position="18"/>
        <end position="68"/>
    </location>
</feature>
<dbReference type="STRING" id="93759.A0A1R3GCK7"/>
<dbReference type="SUPFAM" id="SSF103506">
    <property type="entry name" value="Mitochondrial carrier"/>
    <property type="match status" value="1"/>
</dbReference>
<dbReference type="Gene3D" id="1.50.40.10">
    <property type="entry name" value="Mitochondrial carrier domain"/>
    <property type="match status" value="1"/>
</dbReference>
<dbReference type="GO" id="GO:0016020">
    <property type="term" value="C:membrane"/>
    <property type="evidence" value="ECO:0007669"/>
    <property type="project" value="UniProtKB-SubCell"/>
</dbReference>
<keyword evidence="5" id="KW-0813">Transport</keyword>
<dbReference type="AlphaFoldDB" id="A0A1R3GCK7"/>
<comment type="subcellular location">
    <subcellularLocation>
        <location evidence="1">Membrane</location>
        <topology evidence="1">Multi-pass membrane protein</topology>
    </subcellularLocation>
</comment>
<organism evidence="6 7">
    <name type="scientific">Corchorus olitorius</name>
    <dbReference type="NCBI Taxonomy" id="93759"/>
    <lineage>
        <taxon>Eukaryota</taxon>
        <taxon>Viridiplantae</taxon>
        <taxon>Streptophyta</taxon>
        <taxon>Embryophyta</taxon>
        <taxon>Tracheophyta</taxon>
        <taxon>Spermatophyta</taxon>
        <taxon>Magnoliopsida</taxon>
        <taxon>eudicotyledons</taxon>
        <taxon>Gunneridae</taxon>
        <taxon>Pentapetalae</taxon>
        <taxon>rosids</taxon>
        <taxon>malvids</taxon>
        <taxon>Malvales</taxon>
        <taxon>Malvaceae</taxon>
        <taxon>Grewioideae</taxon>
        <taxon>Apeibeae</taxon>
        <taxon>Corchorus</taxon>
    </lineage>
</organism>
<comment type="caution">
    <text evidence="6">The sequence shown here is derived from an EMBL/GenBank/DDBJ whole genome shotgun (WGS) entry which is preliminary data.</text>
</comment>
<sequence length="68" mass="6991">MGSGESGHSSHPQSISIREFICHGGAGATAGAIAATFVCPLDVIKTRLQVHGLPQASQSGAKEYWIIG</sequence>
<evidence type="ECO:0000313" key="7">
    <source>
        <dbReference type="Proteomes" id="UP000187203"/>
    </source>
</evidence>